<protein>
    <submittedName>
        <fullName evidence="2">Uncharacterized protein</fullName>
    </submittedName>
</protein>
<dbReference type="EMBL" id="NBNE01002140">
    <property type="protein sequence ID" value="OWZ11379.1"/>
    <property type="molecule type" value="Genomic_DNA"/>
</dbReference>
<accession>A0A225W2E3</accession>
<feature type="region of interest" description="Disordered" evidence="1">
    <location>
        <begin position="125"/>
        <end position="200"/>
    </location>
</feature>
<feature type="compositionally biased region" description="Acidic residues" evidence="1">
    <location>
        <begin position="186"/>
        <end position="197"/>
    </location>
</feature>
<sequence>MHLANLFQTASAFATSNNPVETFSAKIKHVYTLRQRMKMGLLLQQLARCCNEESLFGEGSFLYSDGSLRLAGVPPMSAVLVPKHSQKSRPFQIQFVTKLPTEGELPRDADLTLFEREQRVYEKLFSEQLPPMDRREHPTPKHIVTKGIEGSDSSEAPWVDSTVETEPIIDTEDRSAKPETNRNGSDAEDDEGGEPTEDWERKLDTAYVSVMHEIGEDVMEGQEHDAFEQVPNEMELTDYAHELAFLPYLT</sequence>
<proteinExistence type="predicted"/>
<feature type="compositionally biased region" description="Basic and acidic residues" evidence="1">
    <location>
        <begin position="171"/>
        <end position="180"/>
    </location>
</feature>
<gene>
    <name evidence="2" type="ORF">PHMEG_00015605</name>
</gene>
<reference evidence="3" key="1">
    <citation type="submission" date="2017-03" db="EMBL/GenBank/DDBJ databases">
        <title>Phytopthora megakarya and P. palmivora, two closely related causual agents of cacao black pod achieved similar genome size and gene model numbers by different mechanisms.</title>
        <authorList>
            <person name="Ali S."/>
            <person name="Shao J."/>
            <person name="Larry D.J."/>
            <person name="Kronmiller B."/>
            <person name="Shen D."/>
            <person name="Strem M.D."/>
            <person name="Melnick R.L."/>
            <person name="Guiltinan M.J."/>
            <person name="Tyler B.M."/>
            <person name="Meinhardt L.W."/>
            <person name="Bailey B.A."/>
        </authorList>
    </citation>
    <scope>NUCLEOTIDE SEQUENCE [LARGE SCALE GENOMIC DNA]</scope>
    <source>
        <strain evidence="3">zdho120</strain>
    </source>
</reference>
<organism evidence="2 3">
    <name type="scientific">Phytophthora megakarya</name>
    <dbReference type="NCBI Taxonomy" id="4795"/>
    <lineage>
        <taxon>Eukaryota</taxon>
        <taxon>Sar</taxon>
        <taxon>Stramenopiles</taxon>
        <taxon>Oomycota</taxon>
        <taxon>Peronosporomycetes</taxon>
        <taxon>Peronosporales</taxon>
        <taxon>Peronosporaceae</taxon>
        <taxon>Phytophthora</taxon>
    </lineage>
</organism>
<evidence type="ECO:0000256" key="1">
    <source>
        <dbReference type="SAM" id="MobiDB-lite"/>
    </source>
</evidence>
<dbReference type="AlphaFoldDB" id="A0A225W2E3"/>
<evidence type="ECO:0000313" key="3">
    <source>
        <dbReference type="Proteomes" id="UP000198211"/>
    </source>
</evidence>
<name>A0A225W2E3_9STRA</name>
<evidence type="ECO:0000313" key="2">
    <source>
        <dbReference type="EMBL" id="OWZ11379.1"/>
    </source>
</evidence>
<dbReference type="OrthoDB" id="128946at2759"/>
<dbReference type="Proteomes" id="UP000198211">
    <property type="component" value="Unassembled WGS sequence"/>
</dbReference>
<comment type="caution">
    <text evidence="2">The sequence shown here is derived from an EMBL/GenBank/DDBJ whole genome shotgun (WGS) entry which is preliminary data.</text>
</comment>
<keyword evidence="3" id="KW-1185">Reference proteome</keyword>